<keyword evidence="1" id="KW-0812">Transmembrane</keyword>
<proteinExistence type="predicted"/>
<name>A0A1J1H4U0_PLARL</name>
<dbReference type="GeneID" id="39735673"/>
<keyword evidence="3" id="KW-1185">Reference proteome</keyword>
<feature type="transmembrane region" description="Helical" evidence="1">
    <location>
        <begin position="47"/>
        <end position="66"/>
    </location>
</feature>
<evidence type="ECO:0000313" key="3">
    <source>
        <dbReference type="Proteomes" id="UP000220158"/>
    </source>
</evidence>
<evidence type="ECO:0000313" key="2">
    <source>
        <dbReference type="EMBL" id="CRG99571.1"/>
    </source>
</evidence>
<keyword evidence="1" id="KW-1133">Transmembrane helix</keyword>
<dbReference type="KEGG" id="prel:PRELSG_0733600"/>
<protein>
    <submittedName>
        <fullName evidence="2">Uncharacterized protein</fullName>
    </submittedName>
</protein>
<reference evidence="2 3" key="1">
    <citation type="submission" date="2015-04" db="EMBL/GenBank/DDBJ databases">
        <authorList>
            <consortium name="Pathogen Informatics"/>
        </authorList>
    </citation>
    <scope>NUCLEOTIDE SEQUENCE [LARGE SCALE GENOMIC DNA]</scope>
    <source>
        <strain evidence="2 3">SGS1</strain>
    </source>
</reference>
<organism evidence="2 3">
    <name type="scientific">Plasmodium relictum</name>
    <dbReference type="NCBI Taxonomy" id="85471"/>
    <lineage>
        <taxon>Eukaryota</taxon>
        <taxon>Sar</taxon>
        <taxon>Alveolata</taxon>
        <taxon>Apicomplexa</taxon>
        <taxon>Aconoidasida</taxon>
        <taxon>Haemosporida</taxon>
        <taxon>Plasmodiidae</taxon>
        <taxon>Plasmodium</taxon>
        <taxon>Plasmodium (Haemamoeba)</taxon>
    </lineage>
</organism>
<accession>A0A1J1H4U0</accession>
<sequence>MKFYNEKVNKLRRALSIGDVKSKMLFNNSFRNQSRAFKRLSLIHSKINRLYSIIFLTLLYVMLQVISIPQEENYLILYFNKLHPRKLSEQECVNLLSNQDDTTEETGVCVVEEEIETTSYCFCIPCFSTIKENKTSSKCIDIQLSTSLCCEWNIIMEKIKEEEGDKMIITNNFQQWKNSWNEDKWRELWTEIWKGKWVEWEKKFSNRDKFLRKVDNYWKSKLGSMWLKGKS</sequence>
<evidence type="ECO:0000256" key="1">
    <source>
        <dbReference type="SAM" id="Phobius"/>
    </source>
</evidence>
<dbReference type="RefSeq" id="XP_028532576.1">
    <property type="nucleotide sequence ID" value="XM_028676048.1"/>
</dbReference>
<dbReference type="VEuPathDB" id="PlasmoDB:PRELSG_0733600"/>
<dbReference type="Proteomes" id="UP000220158">
    <property type="component" value="Chromosome 7"/>
</dbReference>
<dbReference type="AlphaFoldDB" id="A0A1J1H4U0"/>
<gene>
    <name evidence="2" type="ORF">PRELSG_0733600</name>
</gene>
<keyword evidence="1" id="KW-0472">Membrane</keyword>
<dbReference type="EMBL" id="LN835302">
    <property type="protein sequence ID" value="CRG99571.1"/>
    <property type="molecule type" value="Genomic_DNA"/>
</dbReference>